<evidence type="ECO:0000313" key="2">
    <source>
        <dbReference type="EMBL" id="KAG7356657.1"/>
    </source>
</evidence>
<proteinExistence type="predicted"/>
<accession>A0A9K3L6V9</accession>
<reference evidence="2" key="2">
    <citation type="submission" date="2021-04" db="EMBL/GenBank/DDBJ databases">
        <authorList>
            <person name="Podell S."/>
        </authorList>
    </citation>
    <scope>NUCLEOTIDE SEQUENCE</scope>
    <source>
        <strain evidence="2">Hildebrandi</strain>
    </source>
</reference>
<dbReference type="AlphaFoldDB" id="A0A9K3L6V9"/>
<organism evidence="2 3">
    <name type="scientific">Nitzschia inconspicua</name>
    <dbReference type="NCBI Taxonomy" id="303405"/>
    <lineage>
        <taxon>Eukaryota</taxon>
        <taxon>Sar</taxon>
        <taxon>Stramenopiles</taxon>
        <taxon>Ochrophyta</taxon>
        <taxon>Bacillariophyta</taxon>
        <taxon>Bacillariophyceae</taxon>
        <taxon>Bacillariophycidae</taxon>
        <taxon>Bacillariales</taxon>
        <taxon>Bacillariaceae</taxon>
        <taxon>Nitzschia</taxon>
    </lineage>
</organism>
<name>A0A9K3L6V9_9STRA</name>
<evidence type="ECO:0000313" key="3">
    <source>
        <dbReference type="Proteomes" id="UP000693970"/>
    </source>
</evidence>
<reference evidence="2" key="1">
    <citation type="journal article" date="2021" name="Sci. Rep.">
        <title>Diploid genomic architecture of Nitzschia inconspicua, an elite biomass production diatom.</title>
        <authorList>
            <person name="Oliver A."/>
            <person name="Podell S."/>
            <person name="Pinowska A."/>
            <person name="Traller J.C."/>
            <person name="Smith S.R."/>
            <person name="McClure R."/>
            <person name="Beliaev A."/>
            <person name="Bohutskyi P."/>
            <person name="Hill E.A."/>
            <person name="Rabines A."/>
            <person name="Zheng H."/>
            <person name="Allen L.Z."/>
            <person name="Kuo A."/>
            <person name="Grigoriev I.V."/>
            <person name="Allen A.E."/>
            <person name="Hazlebeck D."/>
            <person name="Allen E.E."/>
        </authorList>
    </citation>
    <scope>NUCLEOTIDE SEQUENCE</scope>
    <source>
        <strain evidence="2">Hildebrandi</strain>
    </source>
</reference>
<feature type="signal peptide" evidence="1">
    <location>
        <begin position="1"/>
        <end position="31"/>
    </location>
</feature>
<gene>
    <name evidence="2" type="ORF">IV203_001343</name>
</gene>
<keyword evidence="3" id="KW-1185">Reference proteome</keyword>
<dbReference type="Proteomes" id="UP000693970">
    <property type="component" value="Unassembled WGS sequence"/>
</dbReference>
<keyword evidence="1" id="KW-0732">Signal</keyword>
<sequence>MNIHTSNHFWPFSGLVLLAELLLALQTTVIAFNAPFLSSDFPSTRSFLSRSAFPLYTSLTIPPESRSSEFNKDNDDVSKMMKQKEKNHDITIEKFGCHHQHDEEDEEDNYNISEPVSEYVTSNKSSQRRSPGKKDPFYAYLYGMTRQIYNSNVLANRVDDELKRMETRFFNLLGDDIPLVRYPLSIDSRGYNKKPCRPSLQVYELVASAYGRARLRKEGGWLAEDVLNRFQMHNPEAKPSMKLLGAVMKAWIGARDFEKTEYWLRRMEELFPSNVDESSNDVGSVPLLGYQIYHPLVVGLQTMRTKNSIKIADLSRRAIETMRANHESTLEKNCGRYLPSNFTYIAAMDNIKHSGYSRVEQFDRIETLFRYQLEDYRRYGQSFSKPTADSGKLVFLAAGRCDFPKDYFAIEKCELLLEDLHNLYRETGDPDFRPVPRMYERMMSMYARMNRRKNPLSFANRTLSLLRTMEEMEVEFENSFTKKAALNRVMQTAENCMPPDPTENPIKTRDMFQICVDAFKLFHDAGIDKGILAEPNASTYQIFLRACSHLPGGDTRSNLSTKSFNLCRKNGMVSLGVCRELYAANPELAEKEIGVTMEEFAEGAIQIPVDWTKNFKAHSGVDPEILDMGFHNHNEAWPKSDCVR</sequence>
<comment type="caution">
    <text evidence="2">The sequence shown here is derived from an EMBL/GenBank/DDBJ whole genome shotgun (WGS) entry which is preliminary data.</text>
</comment>
<protein>
    <submittedName>
        <fullName evidence="2">Uncharacterized protein</fullName>
    </submittedName>
</protein>
<dbReference type="EMBL" id="JAGRRH010000015">
    <property type="protein sequence ID" value="KAG7356657.1"/>
    <property type="molecule type" value="Genomic_DNA"/>
</dbReference>
<evidence type="ECO:0000256" key="1">
    <source>
        <dbReference type="SAM" id="SignalP"/>
    </source>
</evidence>
<feature type="chain" id="PRO_5039911933" evidence="1">
    <location>
        <begin position="32"/>
        <end position="644"/>
    </location>
</feature>